<evidence type="ECO:0000313" key="2">
    <source>
        <dbReference type="Proteomes" id="UP000308230"/>
    </source>
</evidence>
<name>A0A5R9F242_9BACL</name>
<dbReference type="Gene3D" id="1.10.1740.70">
    <property type="entry name" value="ChaB"/>
    <property type="match status" value="1"/>
</dbReference>
<dbReference type="SUPFAM" id="SSF140376">
    <property type="entry name" value="ChaB-like"/>
    <property type="match status" value="1"/>
</dbReference>
<dbReference type="AlphaFoldDB" id="A0A5R9F242"/>
<keyword evidence="2" id="KW-1185">Reference proteome</keyword>
<proteinExistence type="predicted"/>
<organism evidence="1 2">
    <name type="scientific">Exobacillus caeni</name>
    <dbReference type="NCBI Taxonomy" id="2574798"/>
    <lineage>
        <taxon>Bacteria</taxon>
        <taxon>Bacillati</taxon>
        <taxon>Bacillota</taxon>
        <taxon>Bacilli</taxon>
        <taxon>Bacillales</taxon>
        <taxon>Guptibacillaceae</taxon>
        <taxon>Exobacillus</taxon>
    </lineage>
</organism>
<dbReference type="Proteomes" id="UP000308230">
    <property type="component" value="Unassembled WGS sequence"/>
</dbReference>
<dbReference type="Pfam" id="PF06150">
    <property type="entry name" value="ChaB"/>
    <property type="match status" value="1"/>
</dbReference>
<comment type="caution">
    <text evidence="1">The sequence shown here is derived from an EMBL/GenBank/DDBJ whole genome shotgun (WGS) entry which is preliminary data.</text>
</comment>
<dbReference type="InterPro" id="IPR037205">
    <property type="entry name" value="ChaB_sf"/>
</dbReference>
<evidence type="ECO:0000313" key="1">
    <source>
        <dbReference type="EMBL" id="TLS37712.1"/>
    </source>
</evidence>
<dbReference type="OrthoDB" id="73307at2"/>
<dbReference type="InterPro" id="IPR009317">
    <property type="entry name" value="ChaB"/>
</dbReference>
<gene>
    <name evidence="1" type="ORF">FCL54_07760</name>
</gene>
<protein>
    <submittedName>
        <fullName evidence="1">Cation transporter</fullName>
    </submittedName>
</protein>
<dbReference type="RefSeq" id="WP_138125057.1">
    <property type="nucleotide sequence ID" value="NZ_SWLG01000005.1"/>
</dbReference>
<reference evidence="1 2" key="1">
    <citation type="submission" date="2019-04" db="EMBL/GenBank/DDBJ databases">
        <title>Bacillus caeni sp. nov., a bacterium isolated from mangrove sediment.</title>
        <authorList>
            <person name="Huang H."/>
            <person name="Mo K."/>
            <person name="Hu Y."/>
        </authorList>
    </citation>
    <scope>NUCLEOTIDE SEQUENCE [LARGE SCALE GENOMIC DNA]</scope>
    <source>
        <strain evidence="1 2">HB172195</strain>
    </source>
</reference>
<sequence length="69" mass="8163">MPYEKLEDLPDRVKDNLPHHAQEIFQEAFNSAEEQYDQEDTAFKVAWSAVENEYTKNDDGDWVKREGED</sequence>
<accession>A0A5R9F242</accession>
<dbReference type="EMBL" id="SWLG01000005">
    <property type="protein sequence ID" value="TLS37712.1"/>
    <property type="molecule type" value="Genomic_DNA"/>
</dbReference>